<dbReference type="EMBL" id="GELH01000668">
    <property type="protein sequence ID" value="JAS03604.1"/>
    <property type="molecule type" value="Transcribed_RNA"/>
</dbReference>
<dbReference type="AlphaFoldDB" id="A0A194AJW5"/>
<protein>
    <submittedName>
        <fullName evidence="2">Uncharacterized protein</fullName>
    </submittedName>
</protein>
<proteinExistence type="predicted"/>
<keyword evidence="1" id="KW-0472">Membrane</keyword>
<organism evidence="2">
    <name type="scientific">Pinctada fucata</name>
    <name type="common">Akoya pearl oyster</name>
    <name type="synonym">Pinctada imbricata fucata</name>
    <dbReference type="NCBI Taxonomy" id="50426"/>
    <lineage>
        <taxon>Eukaryota</taxon>
        <taxon>Metazoa</taxon>
        <taxon>Spiralia</taxon>
        <taxon>Lophotrochozoa</taxon>
        <taxon>Mollusca</taxon>
        <taxon>Bivalvia</taxon>
        <taxon>Autobranchia</taxon>
        <taxon>Pteriomorphia</taxon>
        <taxon>Pterioida</taxon>
        <taxon>Pterioidea</taxon>
        <taxon>Pteriidae</taxon>
        <taxon>Pinctada</taxon>
    </lineage>
</organism>
<evidence type="ECO:0000313" key="2">
    <source>
        <dbReference type="EMBL" id="JAS03604.1"/>
    </source>
</evidence>
<accession>A0A194AJW5</accession>
<keyword evidence="1" id="KW-1133">Transmembrane helix</keyword>
<keyword evidence="1" id="KW-0812">Transmembrane</keyword>
<name>A0A194AJW5_PINFU</name>
<feature type="transmembrane region" description="Helical" evidence="1">
    <location>
        <begin position="40"/>
        <end position="65"/>
    </location>
</feature>
<sequence length="196" mass="22030">MKLQFSDTTTTLYTETRNVSSDHISTAMTPILPKDSTSKYLWFGVTIAIGFIVLCFGCICCKVCLKQSRKPDVSPYGEPSDVLKSITSEYSTPYDARSSTSAIVTVKAEPKPKRTKTRSFKDSFRNSLRKLTNKKVKKKEEKEDSGYSEIGDFSRTRTIDACTTNSKGKVLHKECIIEYSKADNSNPYAVIFLNKE</sequence>
<evidence type="ECO:0000256" key="1">
    <source>
        <dbReference type="SAM" id="Phobius"/>
    </source>
</evidence>
<reference evidence="2" key="1">
    <citation type="submission" date="2016-03" db="EMBL/GenBank/DDBJ databases">
        <authorList>
            <person name="Ploux O."/>
        </authorList>
    </citation>
    <scope>NUCLEOTIDE SEQUENCE</scope>
    <source>
        <tissue evidence="2">Mantle</tissue>
    </source>
</reference>
<dbReference type="EMBL" id="GELH01000667">
    <property type="protein sequence ID" value="JAS03605.1"/>
    <property type="molecule type" value="Transcribed_RNA"/>
</dbReference>